<comment type="catalytic activity">
    <reaction evidence="10">
        <text>3-methylbutanoyl-CoA + oxidized [electron-transfer flavoprotein] + H(+) = 3-methylbut-2-enoyl-CoA + reduced [electron-transfer flavoprotein]</text>
        <dbReference type="Rhea" id="RHEA:12276"/>
        <dbReference type="Rhea" id="RHEA-COMP:10685"/>
        <dbReference type="Rhea" id="RHEA-COMP:10686"/>
        <dbReference type="ChEBI" id="CHEBI:15378"/>
        <dbReference type="ChEBI" id="CHEBI:57344"/>
        <dbReference type="ChEBI" id="CHEBI:57345"/>
        <dbReference type="ChEBI" id="CHEBI:57692"/>
        <dbReference type="ChEBI" id="CHEBI:58307"/>
        <dbReference type="EC" id="1.3.8.4"/>
    </reaction>
</comment>
<evidence type="ECO:0000313" key="19">
    <source>
        <dbReference type="Proteomes" id="UP000198693"/>
    </source>
</evidence>
<name>A0A1I7IKR6_9GAMM</name>
<evidence type="ECO:0000256" key="8">
    <source>
        <dbReference type="ARBA" id="ARBA00022946"/>
    </source>
</evidence>
<comment type="cofactor">
    <cofactor evidence="1 13 14">
        <name>FAD</name>
        <dbReference type="ChEBI" id="CHEBI:57692"/>
    </cofactor>
</comment>
<feature type="binding site" evidence="12">
    <location>
        <begin position="185"/>
        <end position="186"/>
    </location>
    <ligand>
        <name>substrate</name>
    </ligand>
</feature>
<dbReference type="PANTHER" id="PTHR43884">
    <property type="entry name" value="ACYL-COA DEHYDROGENASE"/>
    <property type="match status" value="1"/>
</dbReference>
<dbReference type="InterPro" id="IPR046373">
    <property type="entry name" value="Acyl-CoA_Oxase/DH_mid-dom_sf"/>
</dbReference>
<feature type="binding site" evidence="12">
    <location>
        <begin position="370"/>
        <end position="371"/>
    </location>
    <ligand>
        <name>substrate</name>
    </ligand>
</feature>
<dbReference type="InterPro" id="IPR034183">
    <property type="entry name" value="IVD"/>
</dbReference>
<evidence type="ECO:0000259" key="15">
    <source>
        <dbReference type="Pfam" id="PF00441"/>
    </source>
</evidence>
<evidence type="ECO:0000256" key="5">
    <source>
        <dbReference type="ARBA" id="ARBA00018258"/>
    </source>
</evidence>
<evidence type="ECO:0000259" key="16">
    <source>
        <dbReference type="Pfam" id="PF02770"/>
    </source>
</evidence>
<dbReference type="Proteomes" id="UP000198693">
    <property type="component" value="Unassembled WGS sequence"/>
</dbReference>
<dbReference type="EMBL" id="FPBP01000007">
    <property type="protein sequence ID" value="SFU73531.1"/>
    <property type="molecule type" value="Genomic_DNA"/>
</dbReference>
<evidence type="ECO:0000256" key="7">
    <source>
        <dbReference type="ARBA" id="ARBA00022827"/>
    </source>
</evidence>
<evidence type="ECO:0000256" key="14">
    <source>
        <dbReference type="RuleBase" id="RU362125"/>
    </source>
</evidence>
<dbReference type="Pfam" id="PF02771">
    <property type="entry name" value="Acyl-CoA_dh_N"/>
    <property type="match status" value="1"/>
</dbReference>
<dbReference type="Gene3D" id="1.10.540.10">
    <property type="entry name" value="Acyl-CoA dehydrogenase/oxidase, N-terminal domain"/>
    <property type="match status" value="1"/>
</dbReference>
<dbReference type="SUPFAM" id="SSF47203">
    <property type="entry name" value="Acyl-CoA dehydrogenase C-terminal domain-like"/>
    <property type="match status" value="1"/>
</dbReference>
<feature type="binding site" evidence="12">
    <location>
        <begin position="247"/>
        <end position="250"/>
    </location>
    <ligand>
        <name>substrate</name>
    </ligand>
</feature>
<dbReference type="FunFam" id="1.10.540.10:FF:000022">
    <property type="entry name" value="Isovaleryl-CoA dehydrogenase isoform 2"/>
    <property type="match status" value="1"/>
</dbReference>
<dbReference type="AlphaFoldDB" id="A0A1I7IKR6"/>
<evidence type="ECO:0000313" key="18">
    <source>
        <dbReference type="EMBL" id="SFU73531.1"/>
    </source>
</evidence>
<dbReference type="InterPro" id="IPR009075">
    <property type="entry name" value="AcylCo_DH/oxidase_C"/>
</dbReference>
<reference evidence="19" key="1">
    <citation type="submission" date="2016-10" db="EMBL/GenBank/DDBJ databases">
        <authorList>
            <person name="Varghese N."/>
            <person name="Submissions S."/>
        </authorList>
    </citation>
    <scope>NUCLEOTIDE SEQUENCE [LARGE SCALE GENOMIC DNA]</scope>
    <source>
        <strain evidence="19">CGMCC 1.6981</strain>
    </source>
</reference>
<dbReference type="PROSITE" id="PS00072">
    <property type="entry name" value="ACYL_COA_DH_1"/>
    <property type="match status" value="1"/>
</dbReference>
<keyword evidence="19" id="KW-1185">Reference proteome</keyword>
<dbReference type="Gene3D" id="2.40.110.10">
    <property type="entry name" value="Butyryl-CoA Dehydrogenase, subunit A, domain 2"/>
    <property type="match status" value="1"/>
</dbReference>
<dbReference type="InterPro" id="IPR006091">
    <property type="entry name" value="Acyl-CoA_Oxase/DH_mid-dom"/>
</dbReference>
<evidence type="ECO:0000256" key="12">
    <source>
        <dbReference type="PIRSR" id="PIRSR634183-2"/>
    </source>
</evidence>
<evidence type="ECO:0000256" key="1">
    <source>
        <dbReference type="ARBA" id="ARBA00001974"/>
    </source>
</evidence>
<evidence type="ECO:0000256" key="2">
    <source>
        <dbReference type="ARBA" id="ARBA00004898"/>
    </source>
</evidence>
<dbReference type="EC" id="1.3.8.4" evidence="4"/>
<keyword evidence="8" id="KW-0809">Transit peptide</keyword>
<feature type="binding site" evidence="13">
    <location>
        <begin position="372"/>
        <end position="374"/>
    </location>
    <ligand>
        <name>FAD</name>
        <dbReference type="ChEBI" id="CHEBI:57692"/>
    </ligand>
</feature>
<dbReference type="OrthoDB" id="9769473at2"/>
<evidence type="ECO:0000256" key="11">
    <source>
        <dbReference type="PIRSR" id="PIRSR634183-1"/>
    </source>
</evidence>
<feature type="binding site" evidence="12">
    <location>
        <position position="139"/>
    </location>
    <ligand>
        <name>substrate</name>
    </ligand>
</feature>
<gene>
    <name evidence="18" type="ORF">SAMN04487955_107100</name>
</gene>
<dbReference type="InterPro" id="IPR036250">
    <property type="entry name" value="AcylCo_DH-like_C"/>
</dbReference>
<organism evidence="18 19">
    <name type="scientific">Halomonas korlensis</name>
    <dbReference type="NCBI Taxonomy" id="463301"/>
    <lineage>
        <taxon>Bacteria</taxon>
        <taxon>Pseudomonadati</taxon>
        <taxon>Pseudomonadota</taxon>
        <taxon>Gammaproteobacteria</taxon>
        <taxon>Oceanospirillales</taxon>
        <taxon>Halomonadaceae</taxon>
        <taxon>Halomonas</taxon>
    </lineage>
</organism>
<dbReference type="STRING" id="463301.SAMN04487955_107100"/>
<dbReference type="InterPro" id="IPR006089">
    <property type="entry name" value="Acyl-CoA_DH_CS"/>
</dbReference>
<comment type="similarity">
    <text evidence="3 14">Belongs to the acyl-CoA dehydrogenase family.</text>
</comment>
<feature type="binding site" evidence="13">
    <location>
        <begin position="130"/>
        <end position="139"/>
    </location>
    <ligand>
        <name>FAD</name>
        <dbReference type="ChEBI" id="CHEBI:57692"/>
    </ligand>
</feature>
<dbReference type="PANTHER" id="PTHR43884:SF12">
    <property type="entry name" value="ISOVALERYL-COA DEHYDROGENASE, MITOCHONDRIAL-RELATED"/>
    <property type="match status" value="1"/>
</dbReference>
<dbReference type="PROSITE" id="PS00073">
    <property type="entry name" value="ACYL_COA_DH_2"/>
    <property type="match status" value="1"/>
</dbReference>
<feature type="domain" description="Acyl-CoA dehydrogenase/oxidase C-terminal" evidence="15">
    <location>
        <begin position="236"/>
        <end position="384"/>
    </location>
</feature>
<feature type="binding site" evidence="13">
    <location>
        <begin position="163"/>
        <end position="165"/>
    </location>
    <ligand>
        <name>FAD</name>
        <dbReference type="ChEBI" id="CHEBI:57692"/>
    </ligand>
</feature>
<feature type="binding site" evidence="13">
    <location>
        <position position="275"/>
    </location>
    <ligand>
        <name>FAD</name>
        <dbReference type="ChEBI" id="CHEBI:57692"/>
    </ligand>
</feature>
<dbReference type="GO" id="GO:0008470">
    <property type="term" value="F:3-methylbutanoyl-CoA dehydrogenase activity"/>
    <property type="evidence" value="ECO:0007669"/>
    <property type="project" value="UniProtKB-EC"/>
</dbReference>
<evidence type="ECO:0000256" key="13">
    <source>
        <dbReference type="PIRSR" id="PIRSR634183-3"/>
    </source>
</evidence>
<keyword evidence="6 14" id="KW-0285">Flavoprotein</keyword>
<dbReference type="FunFam" id="2.40.110.10:FF:000004">
    <property type="entry name" value="Isovaleryl-CoA dehydrogenase, mitochondrial"/>
    <property type="match status" value="1"/>
</dbReference>
<dbReference type="GO" id="GO:0050660">
    <property type="term" value="F:flavin adenine dinucleotide binding"/>
    <property type="evidence" value="ECO:0007669"/>
    <property type="project" value="InterPro"/>
</dbReference>
<comment type="pathway">
    <text evidence="2">Amino-acid degradation; L-leucine degradation; (S)-3-hydroxy-3-methylglutaryl-CoA from 3-isovaleryl-CoA: step 1/3.</text>
</comment>
<evidence type="ECO:0000259" key="17">
    <source>
        <dbReference type="Pfam" id="PF02771"/>
    </source>
</evidence>
<accession>A0A1I7IKR6</accession>
<evidence type="ECO:0000256" key="4">
    <source>
        <dbReference type="ARBA" id="ARBA00012044"/>
    </source>
</evidence>
<dbReference type="GO" id="GO:0006552">
    <property type="term" value="P:L-leucine catabolic process"/>
    <property type="evidence" value="ECO:0007669"/>
    <property type="project" value="TreeGrafter"/>
</dbReference>
<dbReference type="InterPro" id="IPR009100">
    <property type="entry name" value="AcylCoA_DH/oxidase_NM_dom_sf"/>
</dbReference>
<dbReference type="Pfam" id="PF02770">
    <property type="entry name" value="Acyl-CoA_dh_M"/>
    <property type="match status" value="1"/>
</dbReference>
<dbReference type="Gene3D" id="1.20.140.10">
    <property type="entry name" value="Butyryl-CoA Dehydrogenase, subunit A, domain 3"/>
    <property type="match status" value="1"/>
</dbReference>
<protein>
    <recommendedName>
        <fullName evidence="5">Isovaleryl-CoA dehydrogenase, mitochondrial</fullName>
        <ecNumber evidence="4">1.3.8.4</ecNumber>
    </recommendedName>
</protein>
<feature type="active site" description="Proton acceptor" evidence="11">
    <location>
        <position position="249"/>
    </location>
</feature>
<feature type="binding site" evidence="13">
    <location>
        <begin position="343"/>
        <end position="347"/>
    </location>
    <ligand>
        <name>FAD</name>
        <dbReference type="ChEBI" id="CHEBI:57692"/>
    </ligand>
</feature>
<dbReference type="Pfam" id="PF00441">
    <property type="entry name" value="Acyl-CoA_dh_1"/>
    <property type="match status" value="1"/>
</dbReference>
<feature type="binding site" evidence="13">
    <location>
        <position position="286"/>
    </location>
    <ligand>
        <name>FAD</name>
        <dbReference type="ChEBI" id="CHEBI:57692"/>
    </ligand>
</feature>
<evidence type="ECO:0000256" key="10">
    <source>
        <dbReference type="ARBA" id="ARBA00052875"/>
    </source>
</evidence>
<feature type="domain" description="Acyl-CoA oxidase/dehydrogenase middle" evidence="16">
    <location>
        <begin position="129"/>
        <end position="224"/>
    </location>
</feature>
<dbReference type="PIRSF" id="PIRSF016578">
    <property type="entry name" value="HsaA"/>
    <property type="match status" value="1"/>
</dbReference>
<dbReference type="InterPro" id="IPR037069">
    <property type="entry name" value="AcylCoA_DH/ox_N_sf"/>
</dbReference>
<dbReference type="RefSeq" id="WP_089795817.1">
    <property type="nucleotide sequence ID" value="NZ_FPBP01000007.1"/>
</dbReference>
<keyword evidence="9 14" id="KW-0560">Oxidoreductase</keyword>
<dbReference type="InterPro" id="IPR013786">
    <property type="entry name" value="AcylCoA_DH/ox_N"/>
</dbReference>
<dbReference type="SUPFAM" id="SSF56645">
    <property type="entry name" value="Acyl-CoA dehydrogenase NM domain-like"/>
    <property type="match status" value="1"/>
</dbReference>
<evidence type="ECO:0000256" key="3">
    <source>
        <dbReference type="ARBA" id="ARBA00009347"/>
    </source>
</evidence>
<proteinExistence type="inferred from homology"/>
<feature type="domain" description="Acyl-CoA dehydrogenase/oxidase N-terminal" evidence="17">
    <location>
        <begin position="14"/>
        <end position="125"/>
    </location>
</feature>
<evidence type="ECO:0000256" key="6">
    <source>
        <dbReference type="ARBA" id="ARBA00022630"/>
    </source>
</evidence>
<dbReference type="FunFam" id="1.20.140.10:FF:000003">
    <property type="entry name" value="isovaleryl-CoA dehydrogenase, mitochondrial"/>
    <property type="match status" value="1"/>
</dbReference>
<keyword evidence="7 13" id="KW-0274">FAD</keyword>
<sequence>MHSLYQPLDFGLDDELNMLRDQVNAFARDEIAPRAAEIDEKNEFPNDLWRKFGDMGLLGITVPDEDGGSGMGYLAHCIALEEISRASASVGLSYGAHSNLCVNQLKINATAEQKAKYLPKLISGEHVGALAMSEPGAGSDVVSMKLKAEKRGDRYVLNGNKMWITNGPDAHVLVVYAKTDPAAGSKGITAFIIEKDFPGFSTAQKLDKLGMRGSNTCELVFQDCEVPEENVLGDVGKGVRVLMSGLDYERTVLAAGSIGIMQAAMDVVVPYLHERKQFDQPIGEFQLVQGKVADMATTLNACRAYLYAVAAACDRGQVSRKDAAGVILYASEKATQVALDAIQLLGGNGYINEYPTGRLLRDAKLYEIGAGTSEIRRMLIGREIFNESK</sequence>
<evidence type="ECO:0000256" key="9">
    <source>
        <dbReference type="ARBA" id="ARBA00023002"/>
    </source>
</evidence>
<dbReference type="CDD" id="cd01156">
    <property type="entry name" value="IVD"/>
    <property type="match status" value="1"/>
</dbReference>